<evidence type="ECO:0000256" key="7">
    <source>
        <dbReference type="ARBA" id="ARBA00023267"/>
    </source>
</evidence>
<evidence type="ECO:0000256" key="3">
    <source>
        <dbReference type="ARBA" id="ARBA00022516"/>
    </source>
</evidence>
<reference evidence="9" key="1">
    <citation type="submission" date="2021-01" db="EMBL/GenBank/DDBJ databases">
        <title>Whole genome shotgun sequence of Actinoplanes cyaneus NBRC 14990.</title>
        <authorList>
            <person name="Komaki H."/>
            <person name="Tamura T."/>
        </authorList>
    </citation>
    <scope>NUCLEOTIDE SEQUENCE</scope>
    <source>
        <strain evidence="9">NBRC 14990</strain>
    </source>
</reference>
<dbReference type="Proteomes" id="UP000619479">
    <property type="component" value="Unassembled WGS sequence"/>
</dbReference>
<dbReference type="RefSeq" id="WP_203752926.1">
    <property type="nucleotide sequence ID" value="NZ_BAAAUC010000024.1"/>
</dbReference>
<dbReference type="InterPro" id="IPR050709">
    <property type="entry name" value="Biotin_Carboxyl_Carrier/Decarb"/>
</dbReference>
<dbReference type="PROSITE" id="PS00188">
    <property type="entry name" value="BIOTIN"/>
    <property type="match status" value="1"/>
</dbReference>
<keyword evidence="3" id="KW-0444">Lipid biosynthesis</keyword>
<dbReference type="Gene3D" id="2.40.50.100">
    <property type="match status" value="1"/>
</dbReference>
<evidence type="ECO:0000256" key="5">
    <source>
        <dbReference type="ARBA" id="ARBA00023098"/>
    </source>
</evidence>
<gene>
    <name evidence="9" type="ORF">Acy02nite_77900</name>
</gene>
<name>A0A919IQI2_9ACTN</name>
<keyword evidence="7" id="KW-0092">Biotin</keyword>
<dbReference type="InterPro" id="IPR001882">
    <property type="entry name" value="Biotin_BS"/>
</dbReference>
<evidence type="ECO:0000256" key="6">
    <source>
        <dbReference type="ARBA" id="ARBA00023160"/>
    </source>
</evidence>
<proteinExistence type="predicted"/>
<evidence type="ECO:0000259" key="8">
    <source>
        <dbReference type="PROSITE" id="PS50968"/>
    </source>
</evidence>
<sequence>MSQDDRELRDVLELVRDNALHLLSGVSQPPSALRLQAGGVSVELEWPVTTAPAQPAPPAAPVAVAPQVEADGLSFVTAPMVGAFFRAPEPGAKPFVEVGDTVVAGQQVAIVEAMKLMIPVNAELDGRVVEVFKDNGEPVEYDERLFALAPLGSGEESYVEINTETVVQEVFLDDFSDGLRTEGDAARWRLRPVGSLPAGDGVVHTTGDGIVIEPPGRDPETGEPAFAPSEGGVTEHIRWAAFAGRVASTGVAGFDVRPGQVLTAGTEMAAQFFGTGKHHLGDTVTDPGSDLRLGMAGMICVDMESGLVFDFVLTQNTVYALYERLPRPDRSHATFSYAVPVADRKPDQFHRFEVGLDPDAGTARWSLDGAEVLTADRLGTQSLDARYLKKSGGGAEELVVPRQVVLGFGLFTDGVFGQGIRLGVRRARVATAG</sequence>
<accession>A0A919IQI2</accession>
<comment type="caution">
    <text evidence="9">The sequence shown here is derived from an EMBL/GenBank/DDBJ whole genome shotgun (WGS) entry which is preliminary data.</text>
</comment>
<dbReference type="InterPro" id="IPR045727">
    <property type="entry name" value="DUF6081"/>
</dbReference>
<dbReference type="Pfam" id="PF00364">
    <property type="entry name" value="Biotin_lipoyl"/>
    <property type="match status" value="1"/>
</dbReference>
<dbReference type="AlphaFoldDB" id="A0A919IQI2"/>
<dbReference type="EMBL" id="BOMH01000068">
    <property type="protein sequence ID" value="GID69909.1"/>
    <property type="molecule type" value="Genomic_DNA"/>
</dbReference>
<dbReference type="PROSITE" id="PS50968">
    <property type="entry name" value="BIOTINYL_LIPOYL"/>
    <property type="match status" value="1"/>
</dbReference>
<dbReference type="CDD" id="cd06850">
    <property type="entry name" value="biotinyl_domain"/>
    <property type="match status" value="1"/>
</dbReference>
<dbReference type="PANTHER" id="PTHR45266:SF3">
    <property type="entry name" value="OXALOACETATE DECARBOXYLASE ALPHA CHAIN"/>
    <property type="match status" value="1"/>
</dbReference>
<dbReference type="InterPro" id="IPR000089">
    <property type="entry name" value="Biotin_lipoyl"/>
</dbReference>
<comment type="pathway">
    <text evidence="1">Lipid metabolism; fatty acid biosynthesis.</text>
</comment>
<keyword evidence="4" id="KW-0276">Fatty acid metabolism</keyword>
<dbReference type="InterPro" id="IPR011053">
    <property type="entry name" value="Single_hybrid_motif"/>
</dbReference>
<dbReference type="GO" id="GO:0006633">
    <property type="term" value="P:fatty acid biosynthetic process"/>
    <property type="evidence" value="ECO:0007669"/>
    <property type="project" value="UniProtKB-KW"/>
</dbReference>
<keyword evidence="6" id="KW-0275">Fatty acid biosynthesis</keyword>
<keyword evidence="5" id="KW-0443">Lipid metabolism</keyword>
<keyword evidence="10" id="KW-1185">Reference proteome</keyword>
<evidence type="ECO:0000313" key="10">
    <source>
        <dbReference type="Proteomes" id="UP000619479"/>
    </source>
</evidence>
<dbReference type="GO" id="GO:0009317">
    <property type="term" value="C:acetyl-CoA carboxylase complex"/>
    <property type="evidence" value="ECO:0007669"/>
    <property type="project" value="InterPro"/>
</dbReference>
<evidence type="ECO:0000313" key="9">
    <source>
        <dbReference type="EMBL" id="GID69909.1"/>
    </source>
</evidence>
<dbReference type="Pfam" id="PF19559">
    <property type="entry name" value="DUF6081"/>
    <property type="match status" value="1"/>
</dbReference>
<dbReference type="PRINTS" id="PR01071">
    <property type="entry name" value="ACOABIOTINCC"/>
</dbReference>
<evidence type="ECO:0000256" key="1">
    <source>
        <dbReference type="ARBA" id="ARBA00005194"/>
    </source>
</evidence>
<protein>
    <recommendedName>
        <fullName evidence="2">Biotin carboxyl carrier protein of acetyl-CoA carboxylase</fullName>
    </recommendedName>
</protein>
<dbReference type="PANTHER" id="PTHR45266">
    <property type="entry name" value="OXALOACETATE DECARBOXYLASE ALPHA CHAIN"/>
    <property type="match status" value="1"/>
</dbReference>
<evidence type="ECO:0000256" key="4">
    <source>
        <dbReference type="ARBA" id="ARBA00022832"/>
    </source>
</evidence>
<organism evidence="9 10">
    <name type="scientific">Actinoplanes cyaneus</name>
    <dbReference type="NCBI Taxonomy" id="52696"/>
    <lineage>
        <taxon>Bacteria</taxon>
        <taxon>Bacillati</taxon>
        <taxon>Actinomycetota</taxon>
        <taxon>Actinomycetes</taxon>
        <taxon>Micromonosporales</taxon>
        <taxon>Micromonosporaceae</taxon>
        <taxon>Actinoplanes</taxon>
    </lineage>
</organism>
<evidence type="ECO:0000256" key="2">
    <source>
        <dbReference type="ARBA" id="ARBA00017562"/>
    </source>
</evidence>
<dbReference type="SUPFAM" id="SSF51230">
    <property type="entry name" value="Single hybrid motif"/>
    <property type="match status" value="1"/>
</dbReference>
<feature type="domain" description="Lipoyl-binding" evidence="8">
    <location>
        <begin position="73"/>
        <end position="149"/>
    </location>
</feature>
<dbReference type="InterPro" id="IPR001249">
    <property type="entry name" value="AcCoA_biotinCC"/>
</dbReference>
<dbReference type="GO" id="GO:0003989">
    <property type="term" value="F:acetyl-CoA carboxylase activity"/>
    <property type="evidence" value="ECO:0007669"/>
    <property type="project" value="InterPro"/>
</dbReference>